<feature type="region of interest" description="Disordered" evidence="1">
    <location>
        <begin position="927"/>
        <end position="974"/>
    </location>
</feature>
<dbReference type="InterPro" id="IPR041677">
    <property type="entry name" value="DNA2/NAM7_AAA_11"/>
</dbReference>
<dbReference type="Pfam" id="PF13087">
    <property type="entry name" value="AAA_12"/>
    <property type="match status" value="1"/>
</dbReference>
<proteinExistence type="predicted"/>
<dbReference type="Pfam" id="PF13086">
    <property type="entry name" value="AAA_11"/>
    <property type="match status" value="1"/>
</dbReference>
<gene>
    <name evidence="6" type="ORF">BASA50_007851</name>
</gene>
<feature type="domain" description="Helicase SEN1 beta-barrel" evidence="5">
    <location>
        <begin position="1168"/>
        <end position="1257"/>
    </location>
</feature>
<dbReference type="PANTHER" id="PTHR10887">
    <property type="entry name" value="DNA2/NAM7 HELICASE FAMILY"/>
    <property type="match status" value="1"/>
</dbReference>
<name>A0ABQ8F5V7_9FUNG</name>
<reference evidence="6 7" key="1">
    <citation type="submission" date="2021-02" db="EMBL/GenBank/DDBJ databases">
        <title>Variation within the Batrachochytrium salamandrivorans European outbreak.</title>
        <authorList>
            <person name="Kelly M."/>
            <person name="Pasmans F."/>
            <person name="Shea T.P."/>
            <person name="Munoz J.F."/>
            <person name="Carranza S."/>
            <person name="Cuomo C.A."/>
            <person name="Martel A."/>
        </authorList>
    </citation>
    <scope>NUCLEOTIDE SEQUENCE [LARGE SCALE GENOMIC DNA]</scope>
    <source>
        <strain evidence="6 7">AMFP18/2</strain>
    </source>
</reference>
<evidence type="ECO:0000256" key="1">
    <source>
        <dbReference type="SAM" id="MobiDB-lite"/>
    </source>
</evidence>
<feature type="domain" description="Helicase Sen1 N-terminal" evidence="2">
    <location>
        <begin position="81"/>
        <end position="291"/>
    </location>
</feature>
<keyword evidence="7" id="KW-1185">Reference proteome</keyword>
<evidence type="ECO:0000313" key="6">
    <source>
        <dbReference type="EMBL" id="KAH6592800.1"/>
    </source>
</evidence>
<evidence type="ECO:0008006" key="8">
    <source>
        <dbReference type="Google" id="ProtNLM"/>
    </source>
</evidence>
<sequence length="1944" mass="216749">MALDPATLSATHVSTALSCFRSQPHNEALRTDFLNKLCTFVHQCGPQVHFLHLHPDFSVEAMLVLSLTKSNHIVEQFQLVLSQQLSHCLECIGVYYDSRSIFFSKYSSIYHKEDMDDFIHRLYKWDLTRHASVLSKFLVALEGCQTDPIAEKNVRKGSLIIIYEILNYPQTLRLESIDRSFTTLLIAVQQKSRLKLRDSIFPGIILFCVHKYPAVREWAQGCISRAGISIQESSISVLSSVLLSIVYHIRHIHNVPETISDPNPGWNISENEHELWKGFMCIFSLIKQECIPMFLDRIIPDAEQLICAIFLKENTNDFWLKLELFNVVIRFTDCKQLRSSAFSIEARATIIRNVTLSLSADETFFPLLVNSEANALELVEYRAHLFCGWMLRFILLLYSGAETDQKLDQHDWLAPCLSPILTLSRRWVPPARKILQAQMLKLLESQALSLALKKEILVHLIHEKNSYVETHLLTLVSEIVHEDVQEILIQEKSTASSQACFRIHDSLWAGLRSFQFGPASLTKLIALIIPLAFTSSICLGATLIFKPTPTVDGTSSLVYVTLTIRYWLQCSVANNAVPGLAMDFRLTLLIFNDTETQASAKSIFESSVPGNDMPSAVSALLSNDADVFFSSLFSCLSTFKKSCHTPTDCIVSSNFVIDLLCVTIVHALGPDDDSLYTNSASHSRPARLSDQSLNFWLHSYLTAFALLSAALRWAKYARFSSQEIKQLVVRTVRLMQTLFRYHAIVLPSNIKQDLLGDWCEECAQALLPWTRTTDLELRNTAISLLIDTLVLSTSIATLFDRKLFQRINSLGMVTSHMSESQSMSFTLWISQQEHLYLKEHSLSQPLAPSNCAPSSTVEAPLVSDTNVGSSIPITPHKPGVIEGKVDPSEILIFNISSDDEDHHSNLGTSSEEEGGGFDLSEIELIDPIDPRPKAPSNQLLSSTKNTHYAPTSLAPLPKRTDVLHPSTVKHPHTGTPLILTRRTFPVPRTALAKAGGRKSSSSGKLSKLQQLRAEAMLHCRRSNIMRPIISSRPSKTITTTEIRPAVHISKADDDEPRERRQIKTIDLPNVRPGSARIGRLILPPTTTEVAVKPLRALNDLYRHVLSWDMLLDHSKLPPSLEKTKFINVPDLFQSPLDYVNCFEPLLLLECWQQFVQARVEVKAHDALVLIIHALVMVDDMHDITFLVQATDIKLQLWSENIILALSEPNSKVAVLGRIRNISYKGSDAHVVCQTFLGNRMNIITQLKPKSKWDAVQVFSLTTALREYKTLLAITSFPLSQTVLRPPKTKPIDLNSIKIDEYQRQLKVNLPQARAISASVECKSGFVLIQGPPGTGKTKTILGLIGAMHRTSTAISLPKNGDGPSDALRASLSVPRTHQNGPSMSKGRLLCCAPSNAAIDEIARRLITGILDLKGNIYKPNIVRVGTSAIHADIKSVTLDYLVEERLKTNSAYKRADSKVLTAGETRSEIFAEMSLLKSERDNLWALEEKNTDDSTKRIREISTRLSVLYKLLDDEASSKTDGGAELERVRRSVRAKILAEADVVLATLSGAGHDQFSESVGCEFHMVIIDEACQAVELSCLIPLCYGAKKCIMVGDPNQLPPTILSQQAQDNLYDQSLFQRLMKSCKESRYLLSIQYRMHPHISNFPSMKFYDSELKDAPGLAATCAAPWHVHSLFRPYQLLDSHIGKEQSGSGNSLFNAEEADLCVALVKKICSTYGDINFASRIGIIAFYKLQVKKLKSLFITRFGRGILEVIDINTVDGFQGQEKDIILLSCVRANKDRGVGFISDVRRMNVALTRARHTLIIIGHLQTLKTNEVWGSLVENAKSRGLTLKLTARNIRVPGTAIFPNLLAGRDGQVKFKKSSVAQTTGSAPNGKIEGLLPLGPPVGNGVDNAINKEDGPRRRPEMHSLGPNYHQSNKNAIAGANPVNSDKLNDNRKRLRQE</sequence>
<dbReference type="InterPro" id="IPR045055">
    <property type="entry name" value="DNA2/NAM7-like"/>
</dbReference>
<dbReference type="Gene3D" id="3.40.50.300">
    <property type="entry name" value="P-loop containing nucleotide triphosphate hydrolases"/>
    <property type="match status" value="2"/>
</dbReference>
<feature type="compositionally biased region" description="Basic and acidic residues" evidence="1">
    <location>
        <begin position="1896"/>
        <end position="1908"/>
    </location>
</feature>
<evidence type="ECO:0000259" key="3">
    <source>
        <dbReference type="Pfam" id="PF13086"/>
    </source>
</evidence>
<evidence type="ECO:0000313" key="7">
    <source>
        <dbReference type="Proteomes" id="UP001648503"/>
    </source>
</evidence>
<feature type="domain" description="DNA2/NAM7 helicase-like C-terminal" evidence="4">
    <location>
        <begin position="1614"/>
        <end position="1809"/>
    </location>
</feature>
<accession>A0ABQ8F5V7</accession>
<feature type="compositionally biased region" description="Low complexity" evidence="1">
    <location>
        <begin position="1880"/>
        <end position="1889"/>
    </location>
</feature>
<dbReference type="Pfam" id="PF12726">
    <property type="entry name" value="SEN1_N"/>
    <property type="match status" value="1"/>
</dbReference>
<feature type="region of interest" description="Disordered" evidence="1">
    <location>
        <begin position="1868"/>
        <end position="1944"/>
    </location>
</feature>
<dbReference type="EMBL" id="JAFCIX010000371">
    <property type="protein sequence ID" value="KAH6592800.1"/>
    <property type="molecule type" value="Genomic_DNA"/>
</dbReference>
<dbReference type="InterPro" id="IPR041679">
    <property type="entry name" value="DNA2/NAM7-like_C"/>
</dbReference>
<dbReference type="InterPro" id="IPR027417">
    <property type="entry name" value="P-loop_NTPase"/>
</dbReference>
<evidence type="ECO:0000259" key="2">
    <source>
        <dbReference type="Pfam" id="PF12726"/>
    </source>
</evidence>
<dbReference type="PANTHER" id="PTHR10887:SF495">
    <property type="entry name" value="HELICASE SENATAXIN ISOFORM X1-RELATED"/>
    <property type="match status" value="1"/>
</dbReference>
<organism evidence="6 7">
    <name type="scientific">Batrachochytrium salamandrivorans</name>
    <dbReference type="NCBI Taxonomy" id="1357716"/>
    <lineage>
        <taxon>Eukaryota</taxon>
        <taxon>Fungi</taxon>
        <taxon>Fungi incertae sedis</taxon>
        <taxon>Chytridiomycota</taxon>
        <taxon>Chytridiomycota incertae sedis</taxon>
        <taxon>Chytridiomycetes</taxon>
        <taxon>Rhizophydiales</taxon>
        <taxon>Rhizophydiales incertae sedis</taxon>
        <taxon>Batrachochytrium</taxon>
    </lineage>
</organism>
<dbReference type="SUPFAM" id="SSF52540">
    <property type="entry name" value="P-loop containing nucleoside triphosphate hydrolases"/>
    <property type="match status" value="1"/>
</dbReference>
<dbReference type="InterPro" id="IPR024481">
    <property type="entry name" value="Helicase_Sen1_N"/>
</dbReference>
<feature type="compositionally biased region" description="Basic and acidic residues" evidence="1">
    <location>
        <begin position="1933"/>
        <end position="1944"/>
    </location>
</feature>
<dbReference type="CDD" id="cd18808">
    <property type="entry name" value="SF1_C_Upf1"/>
    <property type="match status" value="1"/>
</dbReference>
<protein>
    <recommendedName>
        <fullName evidence="8">AAA+ ATPase domain-containing protein</fullName>
    </recommendedName>
</protein>
<feature type="domain" description="DNA2/NAM7 helicase helicase" evidence="3">
    <location>
        <begin position="1307"/>
        <end position="1607"/>
    </location>
</feature>
<dbReference type="Proteomes" id="UP001648503">
    <property type="component" value="Unassembled WGS sequence"/>
</dbReference>
<feature type="compositionally biased region" description="Polar residues" evidence="1">
    <location>
        <begin position="935"/>
        <end position="949"/>
    </location>
</feature>
<dbReference type="InterPro" id="IPR056474">
    <property type="entry name" value="SEN1_barrel"/>
</dbReference>
<dbReference type="CDD" id="cd18042">
    <property type="entry name" value="DEXXQc_SETX"/>
    <property type="match status" value="1"/>
</dbReference>
<comment type="caution">
    <text evidence="6">The sequence shown here is derived from an EMBL/GenBank/DDBJ whole genome shotgun (WGS) entry which is preliminary data.</text>
</comment>
<evidence type="ECO:0000259" key="4">
    <source>
        <dbReference type="Pfam" id="PF13087"/>
    </source>
</evidence>
<dbReference type="InterPro" id="IPR047187">
    <property type="entry name" value="SF1_C_Upf1"/>
</dbReference>
<dbReference type="Pfam" id="PF23576">
    <property type="entry name" value="SEN1_barrel"/>
    <property type="match status" value="1"/>
</dbReference>
<evidence type="ECO:0000259" key="5">
    <source>
        <dbReference type="Pfam" id="PF23576"/>
    </source>
</evidence>